<name>A0AAD7UN98_9STRA</name>
<dbReference type="PROSITE" id="PS50059">
    <property type="entry name" value="FKBP_PPIASE"/>
    <property type="match status" value="1"/>
</dbReference>
<dbReference type="GO" id="GO:0003755">
    <property type="term" value="F:peptidyl-prolyl cis-trans isomerase activity"/>
    <property type="evidence" value="ECO:0007669"/>
    <property type="project" value="UniProtKB-KW"/>
</dbReference>
<evidence type="ECO:0000313" key="4">
    <source>
        <dbReference type="Proteomes" id="UP001230188"/>
    </source>
</evidence>
<keyword evidence="1" id="KW-0413">Isomerase</keyword>
<dbReference type="EC" id="5.2.1.8" evidence="1"/>
<gene>
    <name evidence="3" type="ORF">CTAYLR_002206</name>
</gene>
<protein>
    <recommendedName>
        <fullName evidence="1">peptidylprolyl isomerase</fullName>
        <ecNumber evidence="1">5.2.1.8</ecNumber>
    </recommendedName>
</protein>
<feature type="domain" description="PPIase FKBP-type" evidence="2">
    <location>
        <begin position="73"/>
        <end position="157"/>
    </location>
</feature>
<dbReference type="Gene3D" id="3.10.50.40">
    <property type="match status" value="1"/>
</dbReference>
<sequence length="211" mass="22807">MLFLLCSAGAAFEVSRRDLAFGALAPANAALVHEANAVRPPDFVNAQPGFERTSSGLQWKDRAIGSGKEATIGDRVVYEWEGYTLGYFGRPFEAKTGVKGGDFARDRDYDRFVVGKGEVIPALEEGVLGMREGGIRQLVFGPEIGYPMLGDEKLGVIADPSHDRVGPKPESFSGMRALNFVLSSKGDALDKTLLINVRLVRVDKPGGSKKF</sequence>
<dbReference type="PANTHER" id="PTHR47717">
    <property type="entry name" value="PEPTIDYL-PROLYL CIS-TRANS ISOMERASE FKBP19, CHLOROPLASTIC"/>
    <property type="match status" value="1"/>
</dbReference>
<keyword evidence="1" id="KW-0697">Rotamase</keyword>
<accession>A0AAD7UN98</accession>
<dbReference type="PANTHER" id="PTHR47717:SF1">
    <property type="entry name" value="PEPTIDYL-PROLYL CIS-TRANS ISOMERASE FKBP19, CHLOROPLASTIC"/>
    <property type="match status" value="1"/>
</dbReference>
<dbReference type="Pfam" id="PF00254">
    <property type="entry name" value="FKBP_C"/>
    <property type="match status" value="1"/>
</dbReference>
<dbReference type="InterPro" id="IPR001179">
    <property type="entry name" value="PPIase_FKBP_dom"/>
</dbReference>
<dbReference type="SUPFAM" id="SSF54534">
    <property type="entry name" value="FKBP-like"/>
    <property type="match status" value="1"/>
</dbReference>
<organism evidence="3 4">
    <name type="scientific">Chrysophaeum taylorii</name>
    <dbReference type="NCBI Taxonomy" id="2483200"/>
    <lineage>
        <taxon>Eukaryota</taxon>
        <taxon>Sar</taxon>
        <taxon>Stramenopiles</taxon>
        <taxon>Ochrophyta</taxon>
        <taxon>Pelagophyceae</taxon>
        <taxon>Pelagomonadales</taxon>
        <taxon>Pelagomonadaceae</taxon>
        <taxon>Chrysophaeum</taxon>
    </lineage>
</organism>
<comment type="catalytic activity">
    <reaction evidence="1">
        <text>[protein]-peptidylproline (omega=180) = [protein]-peptidylproline (omega=0)</text>
        <dbReference type="Rhea" id="RHEA:16237"/>
        <dbReference type="Rhea" id="RHEA-COMP:10747"/>
        <dbReference type="Rhea" id="RHEA-COMP:10748"/>
        <dbReference type="ChEBI" id="CHEBI:83833"/>
        <dbReference type="ChEBI" id="CHEBI:83834"/>
        <dbReference type="EC" id="5.2.1.8"/>
    </reaction>
</comment>
<evidence type="ECO:0000259" key="2">
    <source>
        <dbReference type="PROSITE" id="PS50059"/>
    </source>
</evidence>
<dbReference type="InterPro" id="IPR044208">
    <property type="entry name" value="FKBP19-like"/>
</dbReference>
<evidence type="ECO:0000313" key="3">
    <source>
        <dbReference type="EMBL" id="KAJ8613559.1"/>
    </source>
</evidence>
<dbReference type="Proteomes" id="UP001230188">
    <property type="component" value="Unassembled WGS sequence"/>
</dbReference>
<dbReference type="GO" id="GO:0009579">
    <property type="term" value="C:thylakoid"/>
    <property type="evidence" value="ECO:0007669"/>
    <property type="project" value="TreeGrafter"/>
</dbReference>
<comment type="caution">
    <text evidence="3">The sequence shown here is derived from an EMBL/GenBank/DDBJ whole genome shotgun (WGS) entry which is preliminary data.</text>
</comment>
<reference evidence="3" key="1">
    <citation type="submission" date="2023-01" db="EMBL/GenBank/DDBJ databases">
        <title>Metagenome sequencing of chrysophaentin producing Chrysophaeum taylorii.</title>
        <authorList>
            <person name="Davison J."/>
            <person name="Bewley C."/>
        </authorList>
    </citation>
    <scope>NUCLEOTIDE SEQUENCE</scope>
    <source>
        <strain evidence="3">NIES-1699</strain>
    </source>
</reference>
<evidence type="ECO:0000256" key="1">
    <source>
        <dbReference type="PROSITE-ProRule" id="PRU00277"/>
    </source>
</evidence>
<keyword evidence="4" id="KW-1185">Reference proteome</keyword>
<dbReference type="EMBL" id="JAQMWT010000028">
    <property type="protein sequence ID" value="KAJ8613559.1"/>
    <property type="molecule type" value="Genomic_DNA"/>
</dbReference>
<dbReference type="AlphaFoldDB" id="A0AAD7UN98"/>
<proteinExistence type="predicted"/>
<dbReference type="GO" id="GO:0009507">
    <property type="term" value="C:chloroplast"/>
    <property type="evidence" value="ECO:0007669"/>
    <property type="project" value="TreeGrafter"/>
</dbReference>
<dbReference type="InterPro" id="IPR046357">
    <property type="entry name" value="PPIase_dom_sf"/>
</dbReference>